<dbReference type="RefSeq" id="WP_005270032.1">
    <property type="nucleotide sequence ID" value="NZ_ANPE02000161.1"/>
</dbReference>
<dbReference type="InterPro" id="IPR036412">
    <property type="entry name" value="HAD-like_sf"/>
</dbReference>
<evidence type="ECO:0000313" key="2">
    <source>
        <dbReference type="Proteomes" id="UP000010729"/>
    </source>
</evidence>
<evidence type="ECO:0000313" key="1">
    <source>
        <dbReference type="EMBL" id="EMY33650.1"/>
    </source>
</evidence>
<sequence length="303" mass="33191">MTLTAGTERRRVQPPIGLLLDVDGPIASPVTRRVPASILGSLLTMASNGWPVVFNTGRSDTFIREQVMEPLMAAGIPGGIRFHAVCEKGAVWFSFGAEGPGTVHVDRSLAVPQDYAAEVRKLVQARYSSHMFFDETKHAMVSVEQLIEVENVDYRREQENFDAEALDLMASFNLGVSRLDRHLPNSDDRVDYRLDPTIIATDIESVRLGKDLGAQRALEMLAAEGVIPHAWRTMGDSRTDYAMADTLHHSGHAVVHVDVRPEDGVPLKPYPVLTAAHLGLPEAIHEAAGNAFLRTWAAIAEAL</sequence>
<proteinExistence type="predicted"/>
<organism evidence="1 2">
    <name type="scientific">Arthrobacter crystallopoietes BAB-32</name>
    <dbReference type="NCBI Taxonomy" id="1246476"/>
    <lineage>
        <taxon>Bacteria</taxon>
        <taxon>Bacillati</taxon>
        <taxon>Actinomycetota</taxon>
        <taxon>Actinomycetes</taxon>
        <taxon>Micrococcales</taxon>
        <taxon>Micrococcaceae</taxon>
        <taxon>Crystallibacter</taxon>
    </lineage>
</organism>
<gene>
    <name evidence="1" type="ORF">D477_013810</name>
</gene>
<dbReference type="EMBL" id="ANPE02000161">
    <property type="protein sequence ID" value="EMY33650.1"/>
    <property type="molecule type" value="Genomic_DNA"/>
</dbReference>
<evidence type="ECO:0008006" key="3">
    <source>
        <dbReference type="Google" id="ProtNLM"/>
    </source>
</evidence>
<dbReference type="Proteomes" id="UP000010729">
    <property type="component" value="Unassembled WGS sequence"/>
</dbReference>
<keyword evidence="2" id="KW-1185">Reference proteome</keyword>
<dbReference type="SUPFAM" id="SSF56784">
    <property type="entry name" value="HAD-like"/>
    <property type="match status" value="1"/>
</dbReference>
<dbReference type="OrthoDB" id="4925391at2"/>
<accession>N1UX65</accession>
<reference evidence="1 2" key="1">
    <citation type="journal article" date="2013" name="Genome Announc.">
        <title>Draft Genome Sequence of Arthrobacter crystallopoietes Strain BAB-32, Revealing Genes for Bioremediation.</title>
        <authorList>
            <person name="Joshi M.N."/>
            <person name="Pandit A.S."/>
            <person name="Sharma A."/>
            <person name="Pandya R.V."/>
            <person name="Desai S.M."/>
            <person name="Saxena A.K."/>
            <person name="Bagatharia S.B."/>
        </authorList>
    </citation>
    <scope>NUCLEOTIDE SEQUENCE [LARGE SCALE GENOMIC DNA]</scope>
    <source>
        <strain evidence="1 2">BAB-32</strain>
    </source>
</reference>
<protein>
    <recommendedName>
        <fullName evidence="3">Hydroxymethylpyrimidine pyrophosphatase-like HAD family hydrolase</fullName>
    </recommendedName>
</protein>
<dbReference type="AlphaFoldDB" id="N1UX65"/>
<name>N1UX65_9MICC</name>
<comment type="caution">
    <text evidence="1">The sequence shown here is derived from an EMBL/GenBank/DDBJ whole genome shotgun (WGS) entry which is preliminary data.</text>
</comment>